<reference evidence="4 5" key="1">
    <citation type="submission" date="2017-03" db="EMBL/GenBank/DDBJ databases">
        <authorList>
            <person name="Afonso C.L."/>
            <person name="Miller P.J."/>
            <person name="Scott M.A."/>
            <person name="Spackman E."/>
            <person name="Goraichik I."/>
            <person name="Dimitrov K.M."/>
            <person name="Suarez D.L."/>
            <person name="Swayne D.E."/>
        </authorList>
    </citation>
    <scope>NUCLEOTIDE SEQUENCE [LARGE SCALE GENOMIC DNA]</scope>
    <source>
        <strain evidence="4">SB41UT1</strain>
    </source>
</reference>
<evidence type="ECO:0000256" key="1">
    <source>
        <dbReference type="ARBA" id="ARBA00023125"/>
    </source>
</evidence>
<evidence type="ECO:0000313" key="5">
    <source>
        <dbReference type="Proteomes" id="UP000196573"/>
    </source>
</evidence>
<name>A0A1X7AEM6_9GAMM</name>
<dbReference type="EMBL" id="FWPT01000001">
    <property type="protein sequence ID" value="SMA34964.1"/>
    <property type="molecule type" value="Genomic_DNA"/>
</dbReference>
<dbReference type="Pfam" id="PF00440">
    <property type="entry name" value="TetR_N"/>
    <property type="match status" value="1"/>
</dbReference>
<dbReference type="PANTHER" id="PTHR43479:SF11">
    <property type="entry name" value="ACREF_ENVCD OPERON REPRESSOR-RELATED"/>
    <property type="match status" value="1"/>
</dbReference>
<evidence type="ECO:0000256" key="2">
    <source>
        <dbReference type="PROSITE-ProRule" id="PRU00335"/>
    </source>
</evidence>
<dbReference type="InterPro" id="IPR050624">
    <property type="entry name" value="HTH-type_Tx_Regulator"/>
</dbReference>
<dbReference type="RefSeq" id="WP_165767123.1">
    <property type="nucleotide sequence ID" value="NZ_CBCSCN010000004.1"/>
</dbReference>
<evidence type="ECO:0000259" key="3">
    <source>
        <dbReference type="PROSITE" id="PS50977"/>
    </source>
</evidence>
<proteinExistence type="predicted"/>
<organism evidence="4 5">
    <name type="scientific">Parendozoicomonas haliclonae</name>
    <dbReference type="NCBI Taxonomy" id="1960125"/>
    <lineage>
        <taxon>Bacteria</taxon>
        <taxon>Pseudomonadati</taxon>
        <taxon>Pseudomonadota</taxon>
        <taxon>Gammaproteobacteria</taxon>
        <taxon>Oceanospirillales</taxon>
        <taxon>Endozoicomonadaceae</taxon>
        <taxon>Parendozoicomonas</taxon>
    </lineage>
</organism>
<gene>
    <name evidence="4" type="ORF">EHSB41UT_00478</name>
</gene>
<dbReference type="Proteomes" id="UP000196573">
    <property type="component" value="Unassembled WGS sequence"/>
</dbReference>
<feature type="DNA-binding region" description="H-T-H motif" evidence="2">
    <location>
        <begin position="58"/>
        <end position="77"/>
    </location>
</feature>
<evidence type="ECO:0000313" key="4">
    <source>
        <dbReference type="EMBL" id="SMA34964.1"/>
    </source>
</evidence>
<dbReference type="InterPro" id="IPR009057">
    <property type="entry name" value="Homeodomain-like_sf"/>
</dbReference>
<feature type="domain" description="HTH tetR-type" evidence="3">
    <location>
        <begin position="35"/>
        <end position="95"/>
    </location>
</feature>
<keyword evidence="5" id="KW-1185">Reference proteome</keyword>
<accession>A0A1X7AEM6</accession>
<dbReference type="PANTHER" id="PTHR43479">
    <property type="entry name" value="ACREF/ENVCD OPERON REPRESSOR-RELATED"/>
    <property type="match status" value="1"/>
</dbReference>
<dbReference type="Gene3D" id="1.10.357.10">
    <property type="entry name" value="Tetracycline Repressor, domain 2"/>
    <property type="match status" value="1"/>
</dbReference>
<protein>
    <submittedName>
        <fullName evidence="4">Bacterial regulatory protein, tetR family</fullName>
    </submittedName>
</protein>
<dbReference type="GO" id="GO:0003677">
    <property type="term" value="F:DNA binding"/>
    <property type="evidence" value="ECO:0007669"/>
    <property type="project" value="UniProtKB-UniRule"/>
</dbReference>
<dbReference type="SUPFAM" id="SSF46689">
    <property type="entry name" value="Homeodomain-like"/>
    <property type="match status" value="1"/>
</dbReference>
<dbReference type="InterPro" id="IPR001647">
    <property type="entry name" value="HTH_TetR"/>
</dbReference>
<sequence>MSTEWLQPVNFPSADLGIVQEVFDNLDGHDVLSDSQTMIEIMLRAVPVFVARGISGTTVNHLINASGVSRRTFYKYYAGKSAVLEHIYRAGGRLFVTRLDQIISRTSCVDSLVEESVGLFFEHHASIGSLILLLEEEAMRRDSPLAAMRQKIYDQVASRLKVAIADRQPSPPDTMVLYTLIWTMESASLNLMRDQRYSMDDINRVKKVVVHILKSSLTG</sequence>
<dbReference type="AlphaFoldDB" id="A0A1X7AEM6"/>
<keyword evidence="1 2" id="KW-0238">DNA-binding</keyword>
<dbReference type="PROSITE" id="PS50977">
    <property type="entry name" value="HTH_TETR_2"/>
    <property type="match status" value="1"/>
</dbReference>